<sequence>MTAFAVTWDYRCPFARNAHEHVLAGLADGAGWDVTFVPFSLGQVHVEEGQAPIWDRPEEDSGLTALQVGVHVRDTAPEAFRAVHHDLFAARHDHGCDLRDRDVLAKVLADHGLDADAALAAVDDGSLLATIRAEHEAAASTHDVWGVPTFVLGDHAAFVRLMDRPGDDGAHARATVDRVVGLLADAPTINEFKHTSLAR</sequence>
<reference evidence="2" key="1">
    <citation type="submission" date="2023-01" db="EMBL/GenBank/DDBJ databases">
        <title>The diversity of Class Acidimicrobiia in South China Sea sediment environments and the proposal of Iamia marina sp. nov., a novel species of the genus Iamia.</title>
        <authorList>
            <person name="He Y."/>
            <person name="Tian X."/>
        </authorList>
    </citation>
    <scope>NUCLEOTIDE SEQUENCE</scope>
    <source>
        <strain evidence="2">DSM 19957</strain>
    </source>
</reference>
<dbReference type="SUPFAM" id="SSF52833">
    <property type="entry name" value="Thioredoxin-like"/>
    <property type="match status" value="1"/>
</dbReference>
<organism evidence="2 3">
    <name type="scientific">Iamia majanohamensis</name>
    <dbReference type="NCBI Taxonomy" id="467976"/>
    <lineage>
        <taxon>Bacteria</taxon>
        <taxon>Bacillati</taxon>
        <taxon>Actinomycetota</taxon>
        <taxon>Acidimicrobiia</taxon>
        <taxon>Acidimicrobiales</taxon>
        <taxon>Iamiaceae</taxon>
        <taxon>Iamia</taxon>
    </lineage>
</organism>
<protein>
    <submittedName>
        <fullName evidence="2">DsbA family protein</fullName>
    </submittedName>
</protein>
<dbReference type="Gene3D" id="3.40.30.10">
    <property type="entry name" value="Glutaredoxin"/>
    <property type="match status" value="1"/>
</dbReference>
<feature type="domain" description="DSBA-like thioredoxin" evidence="1">
    <location>
        <begin position="9"/>
        <end position="158"/>
    </location>
</feature>
<evidence type="ECO:0000259" key="1">
    <source>
        <dbReference type="Pfam" id="PF01323"/>
    </source>
</evidence>
<gene>
    <name evidence="2" type="ORF">PO878_15590</name>
</gene>
<dbReference type="GO" id="GO:0016491">
    <property type="term" value="F:oxidoreductase activity"/>
    <property type="evidence" value="ECO:0007669"/>
    <property type="project" value="InterPro"/>
</dbReference>
<dbReference type="InterPro" id="IPR001853">
    <property type="entry name" value="DSBA-like_thioredoxin_dom"/>
</dbReference>
<dbReference type="AlphaFoldDB" id="A0AAE9Y4G2"/>
<dbReference type="Proteomes" id="UP001216390">
    <property type="component" value="Chromosome"/>
</dbReference>
<proteinExistence type="predicted"/>
<keyword evidence="3" id="KW-1185">Reference proteome</keyword>
<dbReference type="EMBL" id="CP116942">
    <property type="protein sequence ID" value="WCO65925.1"/>
    <property type="molecule type" value="Genomic_DNA"/>
</dbReference>
<dbReference type="RefSeq" id="WP_272735451.1">
    <property type="nucleotide sequence ID" value="NZ_CP116942.1"/>
</dbReference>
<accession>A0AAE9Y4G2</accession>
<dbReference type="KEGG" id="ima:PO878_15590"/>
<evidence type="ECO:0000313" key="2">
    <source>
        <dbReference type="EMBL" id="WCO65925.1"/>
    </source>
</evidence>
<dbReference type="InterPro" id="IPR036249">
    <property type="entry name" value="Thioredoxin-like_sf"/>
</dbReference>
<dbReference type="Pfam" id="PF01323">
    <property type="entry name" value="DSBA"/>
    <property type="match status" value="1"/>
</dbReference>
<evidence type="ECO:0000313" key="3">
    <source>
        <dbReference type="Proteomes" id="UP001216390"/>
    </source>
</evidence>
<name>A0AAE9Y4G2_9ACTN</name>